<accession>A0A6J2XU94</accession>
<dbReference type="RefSeq" id="XP_030754356.1">
    <property type="nucleotide sequence ID" value="XM_030898496.1"/>
</dbReference>
<organism evidence="3 4">
    <name type="scientific">Sitophilus oryzae</name>
    <name type="common">Rice weevil</name>
    <name type="synonym">Curculio oryzae</name>
    <dbReference type="NCBI Taxonomy" id="7048"/>
    <lineage>
        <taxon>Eukaryota</taxon>
        <taxon>Metazoa</taxon>
        <taxon>Ecdysozoa</taxon>
        <taxon>Arthropoda</taxon>
        <taxon>Hexapoda</taxon>
        <taxon>Insecta</taxon>
        <taxon>Pterygota</taxon>
        <taxon>Neoptera</taxon>
        <taxon>Endopterygota</taxon>
        <taxon>Coleoptera</taxon>
        <taxon>Polyphaga</taxon>
        <taxon>Cucujiformia</taxon>
        <taxon>Curculionidae</taxon>
        <taxon>Dryophthorinae</taxon>
        <taxon>Sitophilus</taxon>
    </lineage>
</organism>
<keyword evidence="3" id="KW-1185">Reference proteome</keyword>
<feature type="region of interest" description="Disordered" evidence="2">
    <location>
        <begin position="104"/>
        <end position="131"/>
    </location>
</feature>
<evidence type="ECO:0000313" key="3">
    <source>
        <dbReference type="Proteomes" id="UP000504635"/>
    </source>
</evidence>
<reference evidence="4 5" key="1">
    <citation type="submission" date="2025-04" db="UniProtKB">
        <authorList>
            <consortium name="RefSeq"/>
        </authorList>
    </citation>
    <scope>IDENTIFICATION</scope>
    <source>
        <tissue evidence="4 5">Gonads</tissue>
    </source>
</reference>
<name>A0A6J2XU94_SITOR</name>
<feature type="region of interest" description="Disordered" evidence="2">
    <location>
        <begin position="337"/>
        <end position="365"/>
    </location>
</feature>
<sequence length="365" mass="42097">MSMNELCVTLQHCVEKFEEQIKYDLNELQNVVSSQKLDDVKLSLEKAKNYHYEEITSSTQDLMKIVEKITFHMKQIDWLNDEQNINKETLRNFSYVQRQVFAFSQNGGGNNNSPSILRPMTDVKRNQRKSTSLDSIGSLETWENYLENKEKENKEIDKKIENTRKGVVKRTQSDAKKRKKFVSSTMEVFLDQDREVLDPILEDAFNPEDADVYVLVNESDCGEDNIHNSDQRLFLSELAEVSEASDNVNRLKNNNFNINNKMSSNVSDSCDDCVNESNEKLSHSRWPAVADNVKSLENNSLIKNTEISSNKIKETHHFGETVNGNQIVDSEEILEGNIDKSTRKNNEEDRAKPRVIQLIYKKDPS</sequence>
<dbReference type="Proteomes" id="UP000504635">
    <property type="component" value="Unplaced"/>
</dbReference>
<dbReference type="KEGG" id="soy:115881114"/>
<evidence type="ECO:0000313" key="5">
    <source>
        <dbReference type="RefSeq" id="XP_030754356.1"/>
    </source>
</evidence>
<dbReference type="OrthoDB" id="6779030at2759"/>
<feature type="compositionally biased region" description="Basic and acidic residues" evidence="2">
    <location>
        <begin position="337"/>
        <end position="352"/>
    </location>
</feature>
<dbReference type="RefSeq" id="XP_030754355.1">
    <property type="nucleotide sequence ID" value="XM_030898495.1"/>
</dbReference>
<evidence type="ECO:0000313" key="4">
    <source>
        <dbReference type="RefSeq" id="XP_030754355.1"/>
    </source>
</evidence>
<protein>
    <submittedName>
        <fullName evidence="4 5">Myb-like protein D</fullName>
    </submittedName>
</protein>
<evidence type="ECO:0000256" key="1">
    <source>
        <dbReference type="SAM" id="Coils"/>
    </source>
</evidence>
<proteinExistence type="predicted"/>
<feature type="coiled-coil region" evidence="1">
    <location>
        <begin position="139"/>
        <end position="166"/>
    </location>
</feature>
<gene>
    <name evidence="4 5" type="primary">LOC115881114</name>
</gene>
<dbReference type="AlphaFoldDB" id="A0A6J2XU94"/>
<keyword evidence="1" id="KW-0175">Coiled coil</keyword>
<dbReference type="GeneID" id="115881114"/>
<evidence type="ECO:0000256" key="2">
    <source>
        <dbReference type="SAM" id="MobiDB-lite"/>
    </source>
</evidence>